<name>A0AAV7QWP6_PLEWA</name>
<dbReference type="EMBL" id="JANPWB010000010">
    <property type="protein sequence ID" value="KAJ1144219.1"/>
    <property type="molecule type" value="Genomic_DNA"/>
</dbReference>
<evidence type="ECO:0000256" key="1">
    <source>
        <dbReference type="SAM" id="MobiDB-lite"/>
    </source>
</evidence>
<gene>
    <name evidence="2" type="ORF">NDU88_010520</name>
</gene>
<comment type="caution">
    <text evidence="2">The sequence shown here is derived from an EMBL/GenBank/DDBJ whole genome shotgun (WGS) entry which is preliminary data.</text>
</comment>
<accession>A0AAV7QWP6</accession>
<feature type="compositionally biased region" description="Basic and acidic residues" evidence="1">
    <location>
        <begin position="128"/>
        <end position="138"/>
    </location>
</feature>
<organism evidence="2 3">
    <name type="scientific">Pleurodeles waltl</name>
    <name type="common">Iberian ribbed newt</name>
    <dbReference type="NCBI Taxonomy" id="8319"/>
    <lineage>
        <taxon>Eukaryota</taxon>
        <taxon>Metazoa</taxon>
        <taxon>Chordata</taxon>
        <taxon>Craniata</taxon>
        <taxon>Vertebrata</taxon>
        <taxon>Euteleostomi</taxon>
        <taxon>Amphibia</taxon>
        <taxon>Batrachia</taxon>
        <taxon>Caudata</taxon>
        <taxon>Salamandroidea</taxon>
        <taxon>Salamandridae</taxon>
        <taxon>Pleurodelinae</taxon>
        <taxon>Pleurodeles</taxon>
    </lineage>
</organism>
<protein>
    <submittedName>
        <fullName evidence="2">Uncharacterized protein</fullName>
    </submittedName>
</protein>
<reference evidence="2" key="1">
    <citation type="journal article" date="2022" name="bioRxiv">
        <title>Sequencing and chromosome-scale assembly of the giantPleurodeles waltlgenome.</title>
        <authorList>
            <person name="Brown T."/>
            <person name="Elewa A."/>
            <person name="Iarovenko S."/>
            <person name="Subramanian E."/>
            <person name="Araus A.J."/>
            <person name="Petzold A."/>
            <person name="Susuki M."/>
            <person name="Suzuki K.-i.T."/>
            <person name="Hayashi T."/>
            <person name="Toyoda A."/>
            <person name="Oliveira C."/>
            <person name="Osipova E."/>
            <person name="Leigh N.D."/>
            <person name="Simon A."/>
            <person name="Yun M.H."/>
        </authorList>
    </citation>
    <scope>NUCLEOTIDE SEQUENCE</scope>
    <source>
        <strain evidence="2">20211129_DDA</strain>
        <tissue evidence="2">Liver</tissue>
    </source>
</reference>
<evidence type="ECO:0000313" key="2">
    <source>
        <dbReference type="EMBL" id="KAJ1144219.1"/>
    </source>
</evidence>
<proteinExistence type="predicted"/>
<feature type="compositionally biased region" description="Basic and acidic residues" evidence="1">
    <location>
        <begin position="87"/>
        <end position="114"/>
    </location>
</feature>
<dbReference type="Proteomes" id="UP001066276">
    <property type="component" value="Chromosome 6"/>
</dbReference>
<keyword evidence="3" id="KW-1185">Reference proteome</keyword>
<dbReference type="AlphaFoldDB" id="A0AAV7QWP6"/>
<feature type="region of interest" description="Disordered" evidence="1">
    <location>
        <begin position="76"/>
        <end position="138"/>
    </location>
</feature>
<sequence length="138" mass="15314">MIVRAYSCWRDGGGFVIANLSLTFRVTDLCGCLSFGGFRAVGRNSCGGIPRPQLYCWRSSAQRWVSEIPATYRAEAGNPDIRVPENLNREDGQHARSGERGEDAERSEVERPEDGEIGEDGQRATATLKKEIQLTEVH</sequence>
<evidence type="ECO:0000313" key="3">
    <source>
        <dbReference type="Proteomes" id="UP001066276"/>
    </source>
</evidence>